<dbReference type="GO" id="GO:0005694">
    <property type="term" value="C:chromosome"/>
    <property type="evidence" value="ECO:0007669"/>
    <property type="project" value="InterPro"/>
</dbReference>
<dbReference type="NCBIfam" id="TIGR01063">
    <property type="entry name" value="gyrA"/>
    <property type="match status" value="1"/>
</dbReference>
<evidence type="ECO:0000256" key="9">
    <source>
        <dbReference type="ARBA" id="ARBA00063644"/>
    </source>
</evidence>
<dbReference type="Gene3D" id="1.10.268.10">
    <property type="entry name" value="Topoisomerase, domain 3"/>
    <property type="match status" value="1"/>
</dbReference>
<keyword evidence="4" id="KW-0547">Nucleotide-binding</keyword>
<dbReference type="EMBL" id="UOGG01000198">
    <property type="protein sequence ID" value="VAX32382.1"/>
    <property type="molecule type" value="Genomic_DNA"/>
</dbReference>
<dbReference type="InterPro" id="IPR013760">
    <property type="entry name" value="Topo_IIA-like_dom_sf"/>
</dbReference>
<dbReference type="InterPro" id="IPR013758">
    <property type="entry name" value="Topo_IIA_A/C_ab"/>
</dbReference>
<dbReference type="Gene3D" id="2.120.10.90">
    <property type="entry name" value="DNA gyrase/topoisomerase IV, subunit A, C-terminal"/>
    <property type="match status" value="1"/>
</dbReference>
<dbReference type="InterPro" id="IPR005743">
    <property type="entry name" value="GyrA"/>
</dbReference>
<name>A0A3B1CVH1_9ZZZZ</name>
<keyword evidence="6" id="KW-0799">Topoisomerase</keyword>
<evidence type="ECO:0000313" key="11">
    <source>
        <dbReference type="EMBL" id="VAX32382.1"/>
    </source>
</evidence>
<dbReference type="GO" id="GO:0005524">
    <property type="term" value="F:ATP binding"/>
    <property type="evidence" value="ECO:0007669"/>
    <property type="project" value="UniProtKB-KW"/>
</dbReference>
<dbReference type="InterPro" id="IPR006691">
    <property type="entry name" value="GyrA/parC_rep"/>
</dbReference>
<sequence length="823" mass="91951">MAESVELINIDDEMHNAYMDYAMSVIIGRALPDVRDGLKPVHRRVLFSMHEVGNVWNKPYKKSARIVGDVLGKYHPHGDTAVYDTIVRLAQDFSQRYPIVDGQGNFGSIDGDSAAAMRYTEIRMAQVTQELLGDLDKDTVRFDPNYDDSLKEPSVLPASFPHLLVNGSSGIAVGMATNIPPHNLTEIISATIHLIENPECAVNDLIAIVPGPDFPTRGLIYGTAGIRSAYRTGRGLIKVRGRAVIEPMDKGDRERIVINELPYQVNKAKLVEKIAELVRDKRLEGISDLRDESDRDGIRVVVELKRGTVAQIVLNTLYKNTQLQETFGIIMLALVNQQPKVLTLKEVLENFITFRKEVITRRTQFDLRKAREREHIFEGLKIALDNLDEVVRVIRQSENPQVAKEQLMANFGLSEIQAKAILDMRLHRLTGLERQKIIDELLVIRELIKELENILAHEEVKLGIIRDELSAIKEKYGDTRRTEIMESDDYDIDYEDMIADEDVVVVYSRGGYIKRQSSDNYSAQKRGGKGIKGMDLREEDVVEKLFIASTLSSLLIFTSIGKVHQLKVYRIPEVSRIAKGKSVANLLHLQAGEKITSILSVREFDEERSVVVVTKNGVVKKSSLMAYSKPRQGGIIGLTLDDGDQVIAAELCKEDKEILLATHKGYSIRFKASDTRSIGRTGRGVRGIKLREGDRVVGAEIVAPGHMLLTVTDRGYGKRTHLEEYSIQGRGGYGVMTIRCNEKTGSVIAIHQVTDHEELLIITASGNIVRLNVSEVSVIGRNTQGVRLVVVAQDNRVVSVEKLVEVDSVEKLVEADSEEKPAD</sequence>
<dbReference type="GO" id="GO:0009330">
    <property type="term" value="C:DNA topoisomerase type II (double strand cut, ATP-hydrolyzing) complex"/>
    <property type="evidence" value="ECO:0007669"/>
    <property type="project" value="TreeGrafter"/>
</dbReference>
<comment type="catalytic activity">
    <reaction evidence="1">
        <text>ATP-dependent breakage, passage and rejoining of double-stranded DNA.</text>
        <dbReference type="EC" id="5.6.2.2"/>
    </reaction>
</comment>
<dbReference type="InterPro" id="IPR035516">
    <property type="entry name" value="Gyrase/topoIV_suA_C"/>
</dbReference>
<evidence type="ECO:0000256" key="5">
    <source>
        <dbReference type="ARBA" id="ARBA00022840"/>
    </source>
</evidence>
<evidence type="ECO:0000256" key="3">
    <source>
        <dbReference type="ARBA" id="ARBA00012895"/>
    </source>
</evidence>
<dbReference type="PANTHER" id="PTHR43493">
    <property type="entry name" value="DNA GYRASE/TOPOISOMERASE SUBUNIT A"/>
    <property type="match status" value="1"/>
</dbReference>
<dbReference type="InterPro" id="IPR050220">
    <property type="entry name" value="Type_II_DNA_Topoisomerases"/>
</dbReference>
<dbReference type="SMART" id="SM00434">
    <property type="entry name" value="TOP4c"/>
    <property type="match status" value="1"/>
</dbReference>
<keyword evidence="7" id="KW-0238">DNA-binding</keyword>
<dbReference type="FunFam" id="1.10.268.10:FF:000001">
    <property type="entry name" value="DNA gyrase subunit A"/>
    <property type="match status" value="1"/>
</dbReference>
<comment type="subunit">
    <text evidence="9">Heterotetramer composed of ParC and ParE.</text>
</comment>
<evidence type="ECO:0000256" key="6">
    <source>
        <dbReference type="ARBA" id="ARBA00023029"/>
    </source>
</evidence>
<evidence type="ECO:0000256" key="2">
    <source>
        <dbReference type="ARBA" id="ARBA00008263"/>
    </source>
</evidence>
<dbReference type="SUPFAM" id="SSF56719">
    <property type="entry name" value="Type II DNA topoisomerase"/>
    <property type="match status" value="1"/>
</dbReference>
<dbReference type="FunFam" id="3.30.1360.40:FF:000002">
    <property type="entry name" value="DNA gyrase subunit A"/>
    <property type="match status" value="1"/>
</dbReference>
<dbReference type="CDD" id="cd00187">
    <property type="entry name" value="TOP4c"/>
    <property type="match status" value="1"/>
</dbReference>
<dbReference type="FunFam" id="2.120.10.90:FF:000005">
    <property type="entry name" value="DNA topoisomerase 4 subunit A"/>
    <property type="match status" value="1"/>
</dbReference>
<keyword evidence="8 11" id="KW-0413">Isomerase</keyword>
<dbReference type="GO" id="GO:0003918">
    <property type="term" value="F:DNA topoisomerase type II (double strand cut, ATP-hydrolyzing) activity"/>
    <property type="evidence" value="ECO:0007669"/>
    <property type="project" value="UniProtKB-EC"/>
</dbReference>
<reference evidence="11" key="1">
    <citation type="submission" date="2018-06" db="EMBL/GenBank/DDBJ databases">
        <authorList>
            <person name="Zhirakovskaya E."/>
        </authorList>
    </citation>
    <scope>NUCLEOTIDE SEQUENCE</scope>
</reference>
<dbReference type="HAMAP" id="MF_01897">
    <property type="entry name" value="GyrA"/>
    <property type="match status" value="1"/>
</dbReference>
<comment type="similarity">
    <text evidence="2">Belongs to the type II topoisomerase GyrA/ParC subunit family.</text>
</comment>
<dbReference type="NCBIfam" id="NF004043">
    <property type="entry name" value="PRK05560.1"/>
    <property type="match status" value="1"/>
</dbReference>
<dbReference type="InterPro" id="IPR013757">
    <property type="entry name" value="Topo_IIA_A_a_sf"/>
</dbReference>
<dbReference type="GO" id="GO:0006265">
    <property type="term" value="P:DNA topological change"/>
    <property type="evidence" value="ECO:0007669"/>
    <property type="project" value="InterPro"/>
</dbReference>
<dbReference type="EC" id="5.6.2.2" evidence="3"/>
<proteinExistence type="inferred from homology"/>
<organism evidence="11">
    <name type="scientific">hydrothermal vent metagenome</name>
    <dbReference type="NCBI Taxonomy" id="652676"/>
    <lineage>
        <taxon>unclassified sequences</taxon>
        <taxon>metagenomes</taxon>
        <taxon>ecological metagenomes</taxon>
    </lineage>
</organism>
<dbReference type="NCBIfam" id="NF004044">
    <property type="entry name" value="PRK05561.1"/>
    <property type="match status" value="1"/>
</dbReference>
<dbReference type="SUPFAM" id="SSF101904">
    <property type="entry name" value="GyrA/ParC C-terminal domain-like"/>
    <property type="match status" value="1"/>
</dbReference>
<protein>
    <recommendedName>
        <fullName evidence="3">DNA topoisomerase (ATP-hydrolyzing)</fullName>
        <ecNumber evidence="3">5.6.2.2</ecNumber>
    </recommendedName>
</protein>
<gene>
    <name evidence="11" type="ORF">MNBD_NITROSPINAE05-749</name>
</gene>
<evidence type="ECO:0000256" key="1">
    <source>
        <dbReference type="ARBA" id="ARBA00000185"/>
    </source>
</evidence>
<dbReference type="Gene3D" id="3.30.1360.40">
    <property type="match status" value="1"/>
</dbReference>
<dbReference type="Pfam" id="PF00521">
    <property type="entry name" value="DNA_topoisoIV"/>
    <property type="match status" value="1"/>
</dbReference>
<dbReference type="Pfam" id="PF03989">
    <property type="entry name" value="DNA_gyraseA_C"/>
    <property type="match status" value="6"/>
</dbReference>
<dbReference type="FunFam" id="3.90.199.10:FF:000001">
    <property type="entry name" value="DNA gyrase subunit A"/>
    <property type="match status" value="1"/>
</dbReference>
<dbReference type="GO" id="GO:0005737">
    <property type="term" value="C:cytoplasm"/>
    <property type="evidence" value="ECO:0007669"/>
    <property type="project" value="TreeGrafter"/>
</dbReference>
<evidence type="ECO:0000256" key="4">
    <source>
        <dbReference type="ARBA" id="ARBA00022741"/>
    </source>
</evidence>
<dbReference type="GO" id="GO:0003677">
    <property type="term" value="F:DNA binding"/>
    <property type="evidence" value="ECO:0007669"/>
    <property type="project" value="UniProtKB-KW"/>
</dbReference>
<evidence type="ECO:0000256" key="8">
    <source>
        <dbReference type="ARBA" id="ARBA00023235"/>
    </source>
</evidence>
<evidence type="ECO:0000256" key="7">
    <source>
        <dbReference type="ARBA" id="ARBA00023125"/>
    </source>
</evidence>
<dbReference type="AlphaFoldDB" id="A0A3B1CVH1"/>
<keyword evidence="5" id="KW-0067">ATP-binding</keyword>
<dbReference type="Gene3D" id="3.90.199.10">
    <property type="entry name" value="Topoisomerase II, domain 5"/>
    <property type="match status" value="1"/>
</dbReference>
<dbReference type="PROSITE" id="PS52040">
    <property type="entry name" value="TOPO_IIA"/>
    <property type="match status" value="1"/>
</dbReference>
<feature type="domain" description="Topo IIA-type catalytic" evidence="10">
    <location>
        <begin position="31"/>
        <end position="497"/>
    </location>
</feature>
<dbReference type="InterPro" id="IPR002205">
    <property type="entry name" value="Topo_IIA_dom_A"/>
</dbReference>
<dbReference type="PANTHER" id="PTHR43493:SF5">
    <property type="entry name" value="DNA GYRASE SUBUNIT A, CHLOROPLASTIC_MITOCHONDRIAL"/>
    <property type="match status" value="1"/>
</dbReference>
<evidence type="ECO:0000259" key="10">
    <source>
        <dbReference type="PROSITE" id="PS52040"/>
    </source>
</evidence>
<accession>A0A3B1CVH1</accession>